<accession>H2ZAJ3</accession>
<feature type="domain" description="PHD-type" evidence="12">
    <location>
        <begin position="28"/>
        <end position="153"/>
    </location>
</feature>
<keyword evidence="7" id="KW-0862">Zinc</keyword>
<dbReference type="Pfam" id="PF13771">
    <property type="entry name" value="zf-HC5HC2H"/>
    <property type="match status" value="1"/>
</dbReference>
<evidence type="ECO:0000256" key="5">
    <source>
        <dbReference type="ARBA" id="ARBA00022771"/>
    </source>
</evidence>
<evidence type="ECO:0000259" key="12">
    <source>
        <dbReference type="PROSITE" id="PS51805"/>
    </source>
</evidence>
<reference evidence="13" key="3">
    <citation type="submission" date="2025-09" db="UniProtKB">
        <authorList>
            <consortium name="Ensembl"/>
        </authorList>
    </citation>
    <scope>IDENTIFICATION</scope>
</reference>
<dbReference type="GeneTree" id="ENSGT00950000182865"/>
<dbReference type="InterPro" id="IPR042013">
    <property type="entry name" value="PHF7/G2E3_ePHD"/>
</dbReference>
<evidence type="ECO:0000256" key="9">
    <source>
        <dbReference type="PROSITE-ProRule" id="PRU00175"/>
    </source>
</evidence>
<dbReference type="InterPro" id="IPR034732">
    <property type="entry name" value="EPHD"/>
</dbReference>
<evidence type="ECO:0000313" key="13">
    <source>
        <dbReference type="Ensembl" id="ENSCSAVP00000014608.1"/>
    </source>
</evidence>
<dbReference type="OMA" id="NNRDEFP"/>
<dbReference type="Ensembl" id="ENSCSAVT00000014774.1">
    <property type="protein sequence ID" value="ENSCSAVP00000014608.1"/>
    <property type="gene ID" value="ENSCSAVG00000008539.1"/>
</dbReference>
<reference evidence="14" key="1">
    <citation type="submission" date="2003-08" db="EMBL/GenBank/DDBJ databases">
        <authorList>
            <person name="Birren B."/>
            <person name="Nusbaum C."/>
            <person name="Abebe A."/>
            <person name="Abouelleil A."/>
            <person name="Adekoya E."/>
            <person name="Ait-zahra M."/>
            <person name="Allen N."/>
            <person name="Allen T."/>
            <person name="An P."/>
            <person name="Anderson M."/>
            <person name="Anderson S."/>
            <person name="Arachchi H."/>
            <person name="Armbruster J."/>
            <person name="Bachantsang P."/>
            <person name="Baldwin J."/>
            <person name="Barry A."/>
            <person name="Bayul T."/>
            <person name="Blitshsteyn B."/>
            <person name="Bloom T."/>
            <person name="Blye J."/>
            <person name="Boguslavskiy L."/>
            <person name="Borowsky M."/>
            <person name="Boukhgalter B."/>
            <person name="Brunache A."/>
            <person name="Butler J."/>
            <person name="Calixte N."/>
            <person name="Calvo S."/>
            <person name="Camarata J."/>
            <person name="Campo K."/>
            <person name="Chang J."/>
            <person name="Cheshatsang Y."/>
            <person name="Citroen M."/>
            <person name="Collymore A."/>
            <person name="Considine T."/>
            <person name="Cook A."/>
            <person name="Cooke P."/>
            <person name="Corum B."/>
            <person name="Cuomo C."/>
            <person name="David R."/>
            <person name="Dawoe T."/>
            <person name="Degray S."/>
            <person name="Dodge S."/>
            <person name="Dooley K."/>
            <person name="Dorje P."/>
            <person name="Dorjee K."/>
            <person name="Dorris L."/>
            <person name="Duffey N."/>
            <person name="Dupes A."/>
            <person name="Elkins T."/>
            <person name="Engels R."/>
            <person name="Erickson J."/>
            <person name="Farina A."/>
            <person name="Faro S."/>
            <person name="Ferreira P."/>
            <person name="Fischer H."/>
            <person name="Fitzgerald M."/>
            <person name="Foley K."/>
            <person name="Gage D."/>
            <person name="Galagan J."/>
            <person name="Gearin G."/>
            <person name="Gnerre S."/>
            <person name="Gnirke A."/>
            <person name="Goyette A."/>
            <person name="Graham J."/>
            <person name="Grandbois E."/>
            <person name="Gyaltsen K."/>
            <person name="Hafez N."/>
            <person name="Hagopian D."/>
            <person name="Hagos B."/>
            <person name="Hall J."/>
            <person name="Hatcher B."/>
            <person name="Heller A."/>
            <person name="Higgins H."/>
            <person name="Honan T."/>
            <person name="Horn A."/>
            <person name="Houde N."/>
            <person name="Hughes L."/>
            <person name="Hulme W."/>
            <person name="Husby E."/>
            <person name="Iliev I."/>
            <person name="Jaffe D."/>
            <person name="Jones C."/>
            <person name="Kamal M."/>
            <person name="Kamat A."/>
            <person name="Kamvysselis M."/>
            <person name="Karlsson E."/>
            <person name="Kells C."/>
            <person name="Kieu A."/>
            <person name="Kisner P."/>
            <person name="Kodira C."/>
            <person name="Kulbokas E."/>
            <person name="Labutti K."/>
            <person name="Lama D."/>
            <person name="Landers T."/>
            <person name="Leger J."/>
            <person name="Levine S."/>
            <person name="Lewis D."/>
            <person name="Lewis T."/>
            <person name="Lindblad-toh K."/>
            <person name="Liu X."/>
            <person name="Lokyitsang T."/>
            <person name="Lokyitsang Y."/>
            <person name="Lucien O."/>
            <person name="Lui A."/>
            <person name="Ma L.J."/>
            <person name="Mabbitt R."/>
            <person name="Macdonald J."/>
            <person name="Maclean C."/>
            <person name="Major J."/>
            <person name="Manning J."/>
            <person name="Marabella R."/>
            <person name="Maru K."/>
            <person name="Matthews C."/>
            <person name="Mauceli E."/>
            <person name="Mccarthy M."/>
            <person name="Mcdonough S."/>
            <person name="Mcghee T."/>
            <person name="Meldrim J."/>
            <person name="Meneus L."/>
            <person name="Mesirov J."/>
            <person name="Mihalev A."/>
            <person name="Mihova T."/>
            <person name="Mikkelsen T."/>
            <person name="Mlenga V."/>
            <person name="Moru K."/>
            <person name="Mozes J."/>
            <person name="Mulrain L."/>
            <person name="Munson G."/>
            <person name="Naylor J."/>
            <person name="Newes C."/>
            <person name="Nguyen C."/>
            <person name="Nguyen N."/>
            <person name="Nguyen T."/>
            <person name="Nicol R."/>
            <person name="Nielsen C."/>
            <person name="Nizzari M."/>
            <person name="Norbu C."/>
            <person name="Norbu N."/>
            <person name="O'donnell P."/>
            <person name="Okoawo O."/>
            <person name="O'leary S."/>
            <person name="Omotosho B."/>
            <person name="O'neill K."/>
            <person name="Osman S."/>
            <person name="Parker S."/>
            <person name="Perrin D."/>
            <person name="Phunkhang P."/>
            <person name="Piqani B."/>
            <person name="Purcell S."/>
            <person name="Rachupka T."/>
            <person name="Ramasamy U."/>
            <person name="Rameau R."/>
            <person name="Ray V."/>
            <person name="Raymond C."/>
            <person name="Retta R."/>
            <person name="Richardson S."/>
            <person name="Rise C."/>
            <person name="Rodriguez J."/>
            <person name="Rogers J."/>
            <person name="Rogov P."/>
            <person name="Rutman M."/>
            <person name="Schupbach R."/>
            <person name="Seaman C."/>
            <person name="Settipalli S."/>
            <person name="Sharpe T."/>
            <person name="Sheridan J."/>
            <person name="Sherpa N."/>
            <person name="Shi J."/>
            <person name="Smirnov S."/>
            <person name="Smith C."/>
            <person name="Sougnez C."/>
            <person name="Spencer B."/>
            <person name="Stalker J."/>
            <person name="Stange-thomann N."/>
            <person name="Stavropoulos S."/>
            <person name="Stetson K."/>
            <person name="Stone C."/>
            <person name="Stone S."/>
            <person name="Stubbs M."/>
            <person name="Talamas J."/>
            <person name="Tchuinga P."/>
            <person name="Tenzing P."/>
            <person name="Tesfaye S."/>
            <person name="Theodore J."/>
            <person name="Thoulutsang Y."/>
            <person name="Topham K."/>
            <person name="Towey S."/>
            <person name="Tsamla T."/>
            <person name="Tsomo N."/>
            <person name="Vallee D."/>
            <person name="Vassiliev H."/>
            <person name="Venkataraman V."/>
            <person name="Vinson J."/>
            <person name="Vo A."/>
            <person name="Wade C."/>
            <person name="Wang S."/>
            <person name="Wangchuk T."/>
            <person name="Wangdi T."/>
            <person name="Whittaker C."/>
            <person name="Wilkinson J."/>
            <person name="Wu Y."/>
            <person name="Wyman D."/>
            <person name="Yadav S."/>
            <person name="Yang S."/>
            <person name="Yang X."/>
            <person name="Yeager S."/>
            <person name="Yee E."/>
            <person name="Young G."/>
            <person name="Zainoun J."/>
            <person name="Zembeck L."/>
            <person name="Zimmer A."/>
            <person name="Zody M."/>
            <person name="Lander E."/>
        </authorList>
    </citation>
    <scope>NUCLEOTIDE SEQUENCE [LARGE SCALE GENOMIC DNA]</scope>
</reference>
<evidence type="ECO:0000256" key="1">
    <source>
        <dbReference type="ARBA" id="ARBA00004123"/>
    </source>
</evidence>
<dbReference type="PROSITE" id="PS51805">
    <property type="entry name" value="EPHD"/>
    <property type="match status" value="1"/>
</dbReference>
<sequence>MPKQVDLDSCKYWWRKLGVKKIPNLPSTSVCVFCLCNDDCENKYGELIQHSFSGMKMHYLCLLLASGLNQSYSTDVVDVTNENDSIYGFLIKDILTEITRASKLRCTYCHRIGASIGCAVTKCKAKFHLNCGLNEGMVSQFFGEFPSFCRHHRPKQESVSKVRATTCPICLDDVICSVDDVTSLKTPCCHEVWLHRACVQQHASSSALHFFRCPVCNDKESFSSEMKRMGINIPERDAAWERTHDAFHELLHRHSQCDVESCVCPHGRDFNMKGTEWAVVLCDLCGSSGTHISCHEEVDSENSYHACADCEAINGPQGARDLAIAIGVISPEVKSKRKGGKSRNGGKSRKQRKRLKRPRSNRESISSDQTPTKKRSKKLKIKTEPETSGTIAETPTTSTGTISSDEPKQTR</sequence>
<evidence type="ECO:0000313" key="14">
    <source>
        <dbReference type="Proteomes" id="UP000007875"/>
    </source>
</evidence>
<dbReference type="InterPro" id="IPR011011">
    <property type="entry name" value="Znf_FYVE_PHD"/>
</dbReference>
<comment type="subcellular location">
    <subcellularLocation>
        <location evidence="1">Nucleus</location>
    </subcellularLocation>
</comment>
<evidence type="ECO:0000256" key="8">
    <source>
        <dbReference type="ARBA" id="ARBA00023242"/>
    </source>
</evidence>
<dbReference type="GO" id="GO:0008270">
    <property type="term" value="F:zinc ion binding"/>
    <property type="evidence" value="ECO:0007669"/>
    <property type="project" value="UniProtKB-KW"/>
</dbReference>
<dbReference type="Pfam" id="PF26054">
    <property type="entry name" value="PHD_G2E3"/>
    <property type="match status" value="1"/>
</dbReference>
<feature type="compositionally biased region" description="Polar residues" evidence="10">
    <location>
        <begin position="386"/>
        <end position="404"/>
    </location>
</feature>
<dbReference type="InterPro" id="IPR001965">
    <property type="entry name" value="Znf_PHD"/>
</dbReference>
<dbReference type="PANTHER" id="PTHR12420">
    <property type="entry name" value="PHD FINGER PROTEIN"/>
    <property type="match status" value="1"/>
</dbReference>
<keyword evidence="5 9" id="KW-0863">Zinc-finger</keyword>
<dbReference type="Gene3D" id="3.30.40.10">
    <property type="entry name" value="Zinc/RING finger domain, C3HC4 (zinc finger)"/>
    <property type="match status" value="2"/>
</dbReference>
<dbReference type="InterPro" id="IPR001841">
    <property type="entry name" value="Znf_RING"/>
</dbReference>
<dbReference type="SMART" id="SM00249">
    <property type="entry name" value="PHD"/>
    <property type="match status" value="3"/>
</dbReference>
<evidence type="ECO:0000256" key="4">
    <source>
        <dbReference type="ARBA" id="ARBA00022723"/>
    </source>
</evidence>
<evidence type="ECO:0000256" key="3">
    <source>
        <dbReference type="ARBA" id="ARBA00022679"/>
    </source>
</evidence>
<proteinExistence type="predicted"/>
<dbReference type="PANTHER" id="PTHR12420:SF42">
    <property type="entry name" value="G2_M PHASE-SPECIFIC E3 UBIQUITIN-PROTEIN LIGASE"/>
    <property type="match status" value="1"/>
</dbReference>
<dbReference type="CDD" id="cd15669">
    <property type="entry name" value="ePHD_PHF7_G2E3_like"/>
    <property type="match status" value="1"/>
</dbReference>
<keyword evidence="6" id="KW-0833">Ubl conjugation pathway</keyword>
<dbReference type="SUPFAM" id="SSF57903">
    <property type="entry name" value="FYVE/PHD zinc finger"/>
    <property type="match status" value="1"/>
</dbReference>
<keyword evidence="14" id="KW-1185">Reference proteome</keyword>
<reference evidence="13" key="2">
    <citation type="submission" date="2025-08" db="UniProtKB">
        <authorList>
            <consortium name="Ensembl"/>
        </authorList>
    </citation>
    <scope>IDENTIFICATION</scope>
</reference>
<evidence type="ECO:0000256" key="7">
    <source>
        <dbReference type="ARBA" id="ARBA00022833"/>
    </source>
</evidence>
<evidence type="ECO:0000256" key="6">
    <source>
        <dbReference type="ARBA" id="ARBA00022786"/>
    </source>
</evidence>
<dbReference type="InterPro" id="IPR013083">
    <property type="entry name" value="Znf_RING/FYVE/PHD"/>
</dbReference>
<dbReference type="HOGENOM" id="CLU_055746_0_0_1"/>
<dbReference type="GO" id="GO:0005634">
    <property type="term" value="C:nucleus"/>
    <property type="evidence" value="ECO:0007669"/>
    <property type="project" value="TreeGrafter"/>
</dbReference>
<feature type="domain" description="RING-type" evidence="11">
    <location>
        <begin position="167"/>
        <end position="217"/>
    </location>
</feature>
<keyword evidence="8" id="KW-0539">Nucleus</keyword>
<keyword evidence="3" id="KW-0808">Transferase</keyword>
<comment type="pathway">
    <text evidence="2">Protein modification; protein ubiquitination.</text>
</comment>
<organism evidence="13 14">
    <name type="scientific">Ciona savignyi</name>
    <name type="common">Pacific transparent sea squirt</name>
    <dbReference type="NCBI Taxonomy" id="51511"/>
    <lineage>
        <taxon>Eukaryota</taxon>
        <taxon>Metazoa</taxon>
        <taxon>Chordata</taxon>
        <taxon>Tunicata</taxon>
        <taxon>Ascidiacea</taxon>
        <taxon>Phlebobranchia</taxon>
        <taxon>Cionidae</taxon>
        <taxon>Ciona</taxon>
    </lineage>
</organism>
<dbReference type="STRING" id="51511.ENSCSAVP00000014608"/>
<dbReference type="InterPro" id="IPR059102">
    <property type="entry name" value="PHD_PHF7/G2E3-like"/>
</dbReference>
<name>H2ZAJ3_CIOSA</name>
<dbReference type="InterPro" id="IPR051188">
    <property type="entry name" value="PHD-type_Zinc_Finger"/>
</dbReference>
<feature type="region of interest" description="Disordered" evidence="10">
    <location>
        <begin position="333"/>
        <end position="411"/>
    </location>
</feature>
<dbReference type="PROSITE" id="PS50089">
    <property type="entry name" value="ZF_RING_2"/>
    <property type="match status" value="1"/>
</dbReference>
<evidence type="ECO:0000256" key="2">
    <source>
        <dbReference type="ARBA" id="ARBA00004906"/>
    </source>
</evidence>
<feature type="compositionally biased region" description="Basic residues" evidence="10">
    <location>
        <begin position="335"/>
        <end position="359"/>
    </location>
</feature>
<dbReference type="InParanoid" id="H2ZAJ3"/>
<keyword evidence="4" id="KW-0479">Metal-binding</keyword>
<evidence type="ECO:0000259" key="11">
    <source>
        <dbReference type="PROSITE" id="PS50089"/>
    </source>
</evidence>
<evidence type="ECO:0000256" key="10">
    <source>
        <dbReference type="SAM" id="MobiDB-lite"/>
    </source>
</evidence>
<dbReference type="eggNOG" id="KOG1084">
    <property type="taxonomic scope" value="Eukaryota"/>
</dbReference>
<protein>
    <recommendedName>
        <fullName evidence="15">PHD-type domain-containing protein</fullName>
    </recommendedName>
</protein>
<evidence type="ECO:0008006" key="15">
    <source>
        <dbReference type="Google" id="ProtNLM"/>
    </source>
</evidence>
<dbReference type="AlphaFoldDB" id="H2ZAJ3"/>
<dbReference type="Proteomes" id="UP000007875">
    <property type="component" value="Unassembled WGS sequence"/>
</dbReference>